<evidence type="ECO:0000256" key="2">
    <source>
        <dbReference type="ARBA" id="ARBA00023043"/>
    </source>
</evidence>
<feature type="repeat" description="ANK" evidence="3">
    <location>
        <begin position="66"/>
        <end position="98"/>
    </location>
</feature>
<keyword evidence="2 3" id="KW-0040">ANK repeat</keyword>
<name>A0ABP5EPE7_9ACTN</name>
<protein>
    <recommendedName>
        <fullName evidence="6">Ankyrin repeat protein</fullName>
    </recommendedName>
</protein>
<accession>A0ABP5EPE7</accession>
<dbReference type="SMART" id="SM00248">
    <property type="entry name" value="ANK"/>
    <property type="match status" value="2"/>
</dbReference>
<dbReference type="Pfam" id="PF00023">
    <property type="entry name" value="Ank"/>
    <property type="match status" value="1"/>
</dbReference>
<dbReference type="Gene3D" id="1.25.40.20">
    <property type="entry name" value="Ankyrin repeat-containing domain"/>
    <property type="match status" value="1"/>
</dbReference>
<dbReference type="InterPro" id="IPR011989">
    <property type="entry name" value="ARM-like"/>
</dbReference>
<reference evidence="5" key="1">
    <citation type="journal article" date="2019" name="Int. J. Syst. Evol. Microbiol.">
        <title>The Global Catalogue of Microorganisms (GCM) 10K type strain sequencing project: providing services to taxonomists for standard genome sequencing and annotation.</title>
        <authorList>
            <consortium name="The Broad Institute Genomics Platform"/>
            <consortium name="The Broad Institute Genome Sequencing Center for Infectious Disease"/>
            <person name="Wu L."/>
            <person name="Ma J."/>
        </authorList>
    </citation>
    <scope>NUCLEOTIDE SEQUENCE [LARGE SCALE GENOMIC DNA]</scope>
    <source>
        <strain evidence="5">JCM 15313</strain>
    </source>
</reference>
<proteinExistence type="predicted"/>
<keyword evidence="5" id="KW-1185">Reference proteome</keyword>
<feature type="repeat" description="ANK" evidence="3">
    <location>
        <begin position="1"/>
        <end position="33"/>
    </location>
</feature>
<dbReference type="PANTHER" id="PTHR24171:SF8">
    <property type="entry name" value="BRCA1-ASSOCIATED RING DOMAIN PROTEIN 1"/>
    <property type="match status" value="1"/>
</dbReference>
<gene>
    <name evidence="4" type="ORF">GCM10009799_30700</name>
</gene>
<evidence type="ECO:0000256" key="1">
    <source>
        <dbReference type="ARBA" id="ARBA00022737"/>
    </source>
</evidence>
<organism evidence="4 5">
    <name type="scientific">Nocardiopsis rhodophaea</name>
    <dbReference type="NCBI Taxonomy" id="280238"/>
    <lineage>
        <taxon>Bacteria</taxon>
        <taxon>Bacillati</taxon>
        <taxon>Actinomycetota</taxon>
        <taxon>Actinomycetes</taxon>
        <taxon>Streptosporangiales</taxon>
        <taxon>Nocardiopsidaceae</taxon>
        <taxon>Nocardiopsis</taxon>
    </lineage>
</organism>
<evidence type="ECO:0000256" key="3">
    <source>
        <dbReference type="PROSITE-ProRule" id="PRU00023"/>
    </source>
</evidence>
<comment type="caution">
    <text evidence="4">The sequence shown here is derived from an EMBL/GenBank/DDBJ whole genome shotgun (WGS) entry which is preliminary data.</text>
</comment>
<dbReference type="SUPFAM" id="SSF48403">
    <property type="entry name" value="Ankyrin repeat"/>
    <property type="match status" value="1"/>
</dbReference>
<evidence type="ECO:0008006" key="6">
    <source>
        <dbReference type="Google" id="ProtNLM"/>
    </source>
</evidence>
<dbReference type="Proteomes" id="UP001501585">
    <property type="component" value="Unassembled WGS sequence"/>
</dbReference>
<dbReference type="InterPro" id="IPR002110">
    <property type="entry name" value="Ankyrin_rpt"/>
</dbReference>
<dbReference type="RefSeq" id="WP_344163008.1">
    <property type="nucleotide sequence ID" value="NZ_BAAAPC010000012.1"/>
</dbReference>
<dbReference type="SUPFAM" id="SSF48371">
    <property type="entry name" value="ARM repeat"/>
    <property type="match status" value="1"/>
</dbReference>
<dbReference type="Gene3D" id="1.25.10.10">
    <property type="entry name" value="Leucine-rich Repeat Variant"/>
    <property type="match status" value="1"/>
</dbReference>
<dbReference type="Pfam" id="PF13646">
    <property type="entry name" value="HEAT_2"/>
    <property type="match status" value="1"/>
</dbReference>
<dbReference type="PROSITE" id="PS50297">
    <property type="entry name" value="ANK_REP_REGION"/>
    <property type="match status" value="2"/>
</dbReference>
<dbReference type="InterPro" id="IPR036770">
    <property type="entry name" value="Ankyrin_rpt-contain_sf"/>
</dbReference>
<evidence type="ECO:0000313" key="4">
    <source>
        <dbReference type="EMBL" id="GAA2001339.1"/>
    </source>
</evidence>
<dbReference type="InterPro" id="IPR016024">
    <property type="entry name" value="ARM-type_fold"/>
</dbReference>
<dbReference type="EMBL" id="BAAAPC010000012">
    <property type="protein sequence ID" value="GAA2001339.1"/>
    <property type="molecule type" value="Genomic_DNA"/>
</dbReference>
<evidence type="ECO:0000313" key="5">
    <source>
        <dbReference type="Proteomes" id="UP001501585"/>
    </source>
</evidence>
<dbReference type="PROSITE" id="PS50088">
    <property type="entry name" value="ANK_REPEAT"/>
    <property type="match status" value="2"/>
</dbReference>
<dbReference type="PANTHER" id="PTHR24171">
    <property type="entry name" value="ANKYRIN REPEAT DOMAIN-CONTAINING PROTEIN 39-RELATED"/>
    <property type="match status" value="1"/>
</dbReference>
<sequence length="414" mass="45098">MSETPFIAAVRSGDVEAVTALLDAGADPDTADEHGTPALCLAVDTFALPVVEALTGAATLDRVTPDGRTALLRAIDRGACDITDELIARGANPRLKDAEGRDALALARYWHEMGAVAELRRRNGRSELVKRRTVHGEFGATCRELSLAGLTVRDGHTAILTRLEPMYWITLSFDELLSRAVAEPDTEHQVWLETTGVLWNRGGHAVWDAAASLRHRPDPLERCFGAEVLRLLDLVDDGNGRPFTEALVDLFVSWVAQESDPRVTRVLTMGLGNACHPRAEQSLLGLARHRDARVRSAAVDGLHSALWEGSSAARTAVVERTKDEDAVTRRTACEALALDPWSPTSSDALAACLADKDEGVRVEAAARLWQRFDDRGREVLDSLDCIGVDPAYHSLIEEVWRLRRATPYAPATGP</sequence>
<keyword evidence="1" id="KW-0677">Repeat</keyword>